<proteinExistence type="predicted"/>
<dbReference type="EMBL" id="FCNP01000049">
    <property type="protein sequence ID" value="CVI63145.1"/>
    <property type="molecule type" value="Genomic_DNA"/>
</dbReference>
<evidence type="ECO:0000313" key="1">
    <source>
        <dbReference type="EMBL" id="CVI63145.1"/>
    </source>
</evidence>
<dbReference type="Proteomes" id="UP000192140">
    <property type="component" value="Unassembled WGS sequence"/>
</dbReference>
<comment type="caution">
    <text evidence="1">The sequence shown here is derived from an EMBL/GenBank/DDBJ whole genome shotgun (WGS) entry which is preliminary data.</text>
</comment>
<dbReference type="RefSeq" id="WP_080855087.1">
    <property type="nucleotide sequence ID" value="NZ_LT009777.1"/>
</dbReference>
<reference evidence="1" key="1">
    <citation type="submission" date="2016-01" db="EMBL/GenBank/DDBJ databases">
        <authorList>
            <person name="Regsiter A."/>
            <person name="william w."/>
        </authorList>
    </citation>
    <scope>NUCLEOTIDE SEQUENCE</scope>
    <source>
        <strain evidence="1">NCPPB 1641</strain>
    </source>
</reference>
<sequence>MSEKSSAISSLPFTPVETWGGIHVAVAFEVLRDLYGLHAATLAAWCAIEARGDGDDDRYRFWFGLFCDLRKASPVYSLLLPPTFKINSDKSGDRSVVADLHTHADLNTLLNSRDVVNTIIRQVRSIVGN</sequence>
<evidence type="ECO:0000313" key="2">
    <source>
        <dbReference type="Proteomes" id="UP000192140"/>
    </source>
</evidence>
<accession>A0A1S7U8L9</accession>
<protein>
    <submittedName>
        <fullName evidence="1">Uncharacterized protein</fullName>
    </submittedName>
</protein>
<organism evidence="1 2">
    <name type="scientific">Agrobacterium deltaense NCPPB 1641</name>
    <dbReference type="NCBI Taxonomy" id="1183425"/>
    <lineage>
        <taxon>Bacteria</taxon>
        <taxon>Pseudomonadati</taxon>
        <taxon>Pseudomonadota</taxon>
        <taxon>Alphaproteobacteria</taxon>
        <taxon>Hyphomicrobiales</taxon>
        <taxon>Rhizobiaceae</taxon>
        <taxon>Rhizobium/Agrobacterium group</taxon>
        <taxon>Agrobacterium</taxon>
    </lineage>
</organism>
<name>A0A1S7U8L9_9HYPH</name>
<keyword evidence="2" id="KW-1185">Reference proteome</keyword>
<dbReference type="AlphaFoldDB" id="A0A1S7U8L9"/>
<gene>
    <name evidence="1" type="ORF">AGR7A_pAt20113</name>
</gene>